<dbReference type="WBParaSite" id="nRc.2.0.1.t09703-RA">
    <property type="protein sequence ID" value="nRc.2.0.1.t09703-RA"/>
    <property type="gene ID" value="nRc.2.0.1.g09703"/>
</dbReference>
<feature type="region of interest" description="Disordered" evidence="1">
    <location>
        <begin position="1"/>
        <end position="21"/>
    </location>
</feature>
<proteinExistence type="predicted"/>
<evidence type="ECO:0000313" key="2">
    <source>
        <dbReference type="Proteomes" id="UP000887565"/>
    </source>
</evidence>
<protein>
    <submittedName>
        <fullName evidence="3">Uncharacterized protein</fullName>
    </submittedName>
</protein>
<dbReference type="AlphaFoldDB" id="A0A915I6D6"/>
<keyword evidence="2" id="KW-1185">Reference proteome</keyword>
<evidence type="ECO:0000256" key="1">
    <source>
        <dbReference type="SAM" id="MobiDB-lite"/>
    </source>
</evidence>
<sequence>MDMDDPALYPTLPTIHSGPQHTLGTIMPAYHQRNDEEYVLGLAIPDWCNMSPPSPPKTDAIPKPLPTLLLDYKIPPKRPCPSSITLELPHKKGGNILSLLHGLRNEPYKFHP</sequence>
<accession>A0A915I6D6</accession>
<evidence type="ECO:0000313" key="3">
    <source>
        <dbReference type="WBParaSite" id="nRc.2.0.1.t09703-RA"/>
    </source>
</evidence>
<dbReference type="Proteomes" id="UP000887565">
    <property type="component" value="Unplaced"/>
</dbReference>
<organism evidence="2 3">
    <name type="scientific">Romanomermis culicivorax</name>
    <name type="common">Nematode worm</name>
    <dbReference type="NCBI Taxonomy" id="13658"/>
    <lineage>
        <taxon>Eukaryota</taxon>
        <taxon>Metazoa</taxon>
        <taxon>Ecdysozoa</taxon>
        <taxon>Nematoda</taxon>
        <taxon>Enoplea</taxon>
        <taxon>Dorylaimia</taxon>
        <taxon>Mermithida</taxon>
        <taxon>Mermithoidea</taxon>
        <taxon>Mermithidae</taxon>
        <taxon>Romanomermis</taxon>
    </lineage>
</organism>
<reference evidence="3" key="1">
    <citation type="submission" date="2022-11" db="UniProtKB">
        <authorList>
            <consortium name="WormBaseParasite"/>
        </authorList>
    </citation>
    <scope>IDENTIFICATION</scope>
</reference>
<name>A0A915I6D6_ROMCU</name>